<name>A0A2C9K9B7_BIOGL</name>
<dbReference type="STRING" id="6526.A0A2C9K9B7"/>
<dbReference type="VEuPathDB" id="VectorBase:BGLAX_042037"/>
<feature type="domain" description="LicD/FKTN/FKRP nucleotidyltransferase" evidence="2">
    <location>
        <begin position="355"/>
        <end position="397"/>
    </location>
</feature>
<dbReference type="RefSeq" id="XP_013081119.2">
    <property type="nucleotide sequence ID" value="XM_013225665.2"/>
</dbReference>
<evidence type="ECO:0000313" key="5">
    <source>
        <dbReference type="Proteomes" id="UP000076420"/>
    </source>
</evidence>
<evidence type="ECO:0008006" key="6">
    <source>
        <dbReference type="Google" id="ProtNLM"/>
    </source>
</evidence>
<dbReference type="Pfam" id="PF04991">
    <property type="entry name" value="LicD"/>
    <property type="match status" value="1"/>
</dbReference>
<proteinExistence type="predicted"/>
<keyword evidence="1" id="KW-0472">Membrane</keyword>
<dbReference type="KEGG" id="bgt:106066596"/>
<dbReference type="GO" id="GO:0035269">
    <property type="term" value="P:protein O-linked glycosylation via mannose"/>
    <property type="evidence" value="ECO:0007669"/>
    <property type="project" value="TreeGrafter"/>
</dbReference>
<dbReference type="InterPro" id="IPR007074">
    <property type="entry name" value="LicD/FKTN/FKRP_NTP_transf"/>
</dbReference>
<dbReference type="InterPro" id="IPR052613">
    <property type="entry name" value="LicD_transferase"/>
</dbReference>
<keyword evidence="1" id="KW-0812">Transmembrane</keyword>
<dbReference type="EnsemblMetazoa" id="BGLB016696-RA">
    <property type="protein sequence ID" value="BGLB016696-PA"/>
    <property type="gene ID" value="BGLB016696"/>
</dbReference>
<evidence type="ECO:0000259" key="2">
    <source>
        <dbReference type="Pfam" id="PF04991"/>
    </source>
</evidence>
<dbReference type="RefSeq" id="XP_013081120.2">
    <property type="nucleotide sequence ID" value="XM_013225666.2"/>
</dbReference>
<dbReference type="VEuPathDB" id="VectorBase:BGLB016696"/>
<dbReference type="OrthoDB" id="444255at2759"/>
<dbReference type="EnsemblMetazoa" id="BGLB016696-RB">
    <property type="protein sequence ID" value="BGLB016696-PB"/>
    <property type="gene ID" value="BGLB016696"/>
</dbReference>
<sequence length="507" mass="58589">MALRRKYRFNKSFFGFAFFIVLLLYFLLYRNLDITAGESLKSRELSPKFYGAITLDNIGERLTIIIHDFEDFENTLLETTDLIKQSLGHVPVLIISNRLPYPPVKLDSEYAQIITLSKDLNKNYTSACSLQFVNTQYVLLLPDGVKIRNLQQIQHYVQILHSKKITKAVAIPIKEDSLSCSTFDFDYKTWTIVYYSNFSSSANLYHCPQVNGAHALLMETKSFKSLPEPFSRPFPLTFYIQAKIAGWRVKIAKGEKLEVVSKLYSDPHISWKHKKSESERLVDFYTSVGIKHEISVNKMHRYFGCDKDSPRCFGTIVNDMPEYLYEGRWTPPCCLKALRETAAHVFKVLDKCLVKYWLEGGSLLGAARLKDIIPWDYDVDIGIYREEIKQCPELVKAQSESYTDSEGFVWEKANEGDFYRVQYSAVNHLHVDIHPFYSKNGIMTKDTWLPTHRQDVEFPERFLQPLTKIEFAGLNASAPNSVKEFLEFKFGEGVIENPKYPNLQSPK</sequence>
<feature type="domain" description="FKRP stem" evidence="3">
    <location>
        <begin position="56"/>
        <end position="294"/>
    </location>
</feature>
<accession>A0A2C9K9B7</accession>
<dbReference type="Pfam" id="PF22921">
    <property type="entry name" value="FKRP_N"/>
    <property type="match status" value="1"/>
</dbReference>
<evidence type="ECO:0000256" key="1">
    <source>
        <dbReference type="SAM" id="Phobius"/>
    </source>
</evidence>
<gene>
    <name evidence="4" type="primary">106066596</name>
</gene>
<reference evidence="4" key="1">
    <citation type="submission" date="2020-05" db="UniProtKB">
        <authorList>
            <consortium name="EnsemblMetazoa"/>
        </authorList>
    </citation>
    <scope>IDENTIFICATION</scope>
    <source>
        <strain evidence="4">BB02</strain>
    </source>
</reference>
<dbReference type="InterPro" id="IPR055105">
    <property type="entry name" value="FKRP_N"/>
</dbReference>
<evidence type="ECO:0000313" key="4">
    <source>
        <dbReference type="EnsemblMetazoa" id="BGLB016696-PB"/>
    </source>
</evidence>
<protein>
    <recommendedName>
        <fullName evidence="6">Ribitol-5-phosphate transferase</fullName>
    </recommendedName>
</protein>
<dbReference type="GO" id="GO:0005794">
    <property type="term" value="C:Golgi apparatus"/>
    <property type="evidence" value="ECO:0007669"/>
    <property type="project" value="TreeGrafter"/>
</dbReference>
<dbReference type="PANTHER" id="PTHR13627">
    <property type="entry name" value="FUKUTIN RELATED PROTEIN"/>
    <property type="match status" value="1"/>
</dbReference>
<dbReference type="AlphaFoldDB" id="A0A2C9K9B7"/>
<dbReference type="PANTHER" id="PTHR13627:SF31">
    <property type="entry name" value="RIBITOL 5-PHOSPHATE TRANSFERASE FKRP"/>
    <property type="match status" value="1"/>
</dbReference>
<dbReference type="Proteomes" id="UP000076420">
    <property type="component" value="Unassembled WGS sequence"/>
</dbReference>
<organism evidence="4 5">
    <name type="scientific">Biomphalaria glabrata</name>
    <name type="common">Bloodfluke planorb</name>
    <name type="synonym">Freshwater snail</name>
    <dbReference type="NCBI Taxonomy" id="6526"/>
    <lineage>
        <taxon>Eukaryota</taxon>
        <taxon>Metazoa</taxon>
        <taxon>Spiralia</taxon>
        <taxon>Lophotrochozoa</taxon>
        <taxon>Mollusca</taxon>
        <taxon>Gastropoda</taxon>
        <taxon>Heterobranchia</taxon>
        <taxon>Euthyneura</taxon>
        <taxon>Panpulmonata</taxon>
        <taxon>Hygrophila</taxon>
        <taxon>Lymnaeoidea</taxon>
        <taxon>Planorbidae</taxon>
        <taxon>Biomphalaria</taxon>
    </lineage>
</organism>
<evidence type="ECO:0000259" key="3">
    <source>
        <dbReference type="Pfam" id="PF22921"/>
    </source>
</evidence>
<feature type="transmembrane region" description="Helical" evidence="1">
    <location>
        <begin position="12"/>
        <end position="29"/>
    </location>
</feature>
<keyword evidence="1" id="KW-1133">Transmembrane helix</keyword>